<proteinExistence type="predicted"/>
<accession>A0A146G7I1</accession>
<dbReference type="AlphaFoldDB" id="A0A146G7I1"/>
<dbReference type="Proteomes" id="UP000076023">
    <property type="component" value="Unassembled WGS sequence"/>
</dbReference>
<evidence type="ECO:0000313" key="4">
    <source>
        <dbReference type="Proteomes" id="UP000076023"/>
    </source>
</evidence>
<protein>
    <submittedName>
        <fullName evidence="3">Uncharacterized protein</fullName>
    </submittedName>
</protein>
<dbReference type="InParanoid" id="A0A146G7I1"/>
<organism evidence="3 4">
    <name type="scientific">Terrimicrobium sacchariphilum</name>
    <dbReference type="NCBI Taxonomy" id="690879"/>
    <lineage>
        <taxon>Bacteria</taxon>
        <taxon>Pseudomonadati</taxon>
        <taxon>Verrucomicrobiota</taxon>
        <taxon>Terrimicrobiia</taxon>
        <taxon>Terrimicrobiales</taxon>
        <taxon>Terrimicrobiaceae</taxon>
        <taxon>Terrimicrobium</taxon>
    </lineage>
</organism>
<gene>
    <name evidence="3" type="ORF">TSACC_21276</name>
</gene>
<comment type="caution">
    <text evidence="3">The sequence shown here is derived from an EMBL/GenBank/DDBJ whole genome shotgun (WGS) entry which is preliminary data.</text>
</comment>
<dbReference type="OrthoDB" id="187366at2"/>
<name>A0A146G7I1_TERSA</name>
<evidence type="ECO:0000256" key="1">
    <source>
        <dbReference type="SAM" id="MobiDB-lite"/>
    </source>
</evidence>
<evidence type="ECO:0000256" key="2">
    <source>
        <dbReference type="SAM" id="SignalP"/>
    </source>
</evidence>
<dbReference type="STRING" id="690879.TSACC_21276"/>
<evidence type="ECO:0000313" key="3">
    <source>
        <dbReference type="EMBL" id="GAT32874.1"/>
    </source>
</evidence>
<dbReference type="RefSeq" id="WP_075078677.1">
    <property type="nucleotide sequence ID" value="NZ_BDCO01000002.1"/>
</dbReference>
<feature type="region of interest" description="Disordered" evidence="1">
    <location>
        <begin position="52"/>
        <end position="84"/>
    </location>
</feature>
<keyword evidence="4" id="KW-1185">Reference proteome</keyword>
<feature type="chain" id="PRO_5007524522" evidence="2">
    <location>
        <begin position="27"/>
        <end position="223"/>
    </location>
</feature>
<dbReference type="EMBL" id="BDCO01000002">
    <property type="protein sequence ID" value="GAT32874.1"/>
    <property type="molecule type" value="Genomic_DNA"/>
</dbReference>
<reference evidence="4" key="1">
    <citation type="journal article" date="2017" name="Genome Announc.">
        <title>Draft Genome Sequence of Terrimicrobium sacchariphilum NM-5T, a Facultative Anaerobic Soil Bacterium of the Class Spartobacteria.</title>
        <authorList>
            <person name="Qiu Y.L."/>
            <person name="Tourlousse D.M."/>
            <person name="Matsuura N."/>
            <person name="Ohashi A."/>
            <person name="Sekiguchi Y."/>
        </authorList>
    </citation>
    <scope>NUCLEOTIDE SEQUENCE [LARGE SCALE GENOMIC DNA]</scope>
    <source>
        <strain evidence="4">NM-5</strain>
    </source>
</reference>
<sequence>MNFGFRILTLCSLASCLIAHPGHAQARIDVPPPASPFIAPIPEFADWTVVTTQGKTDSRPPASGESPKPSIIQTTRTKEVRRQRSTFPNGESLELWMLGTLFFTTGENGRVAISDLMDNVGFEPSSLNAFPGFSWLSLSNYAGTRTVEKGTYYYFTQSGKEAWIDITSKLPFALNDGTSYTRYTFAAPPTAPLALPEAMQSRYDRFARLMQRVNRIDADAKRQ</sequence>
<keyword evidence="2" id="KW-0732">Signal</keyword>
<feature type="signal peptide" evidence="2">
    <location>
        <begin position="1"/>
        <end position="26"/>
    </location>
</feature>